<dbReference type="OrthoDB" id="415454at2759"/>
<gene>
    <name evidence="1" type="ORF">SNAT2548_LOCUS8374</name>
</gene>
<protein>
    <submittedName>
        <fullName evidence="1">Uncharacterized protein</fullName>
    </submittedName>
</protein>
<dbReference type="Proteomes" id="UP000604046">
    <property type="component" value="Unassembled WGS sequence"/>
</dbReference>
<organism evidence="1 2">
    <name type="scientific">Symbiodinium natans</name>
    <dbReference type="NCBI Taxonomy" id="878477"/>
    <lineage>
        <taxon>Eukaryota</taxon>
        <taxon>Sar</taxon>
        <taxon>Alveolata</taxon>
        <taxon>Dinophyceae</taxon>
        <taxon>Suessiales</taxon>
        <taxon>Symbiodiniaceae</taxon>
        <taxon>Symbiodinium</taxon>
    </lineage>
</organism>
<evidence type="ECO:0000313" key="2">
    <source>
        <dbReference type="Proteomes" id="UP000604046"/>
    </source>
</evidence>
<keyword evidence="2" id="KW-1185">Reference proteome</keyword>
<accession>A0A812K3V3</accession>
<dbReference type="EMBL" id="CAJNDS010000616">
    <property type="protein sequence ID" value="CAE7223100.1"/>
    <property type="molecule type" value="Genomic_DNA"/>
</dbReference>
<comment type="caution">
    <text evidence="1">The sequence shown here is derived from an EMBL/GenBank/DDBJ whole genome shotgun (WGS) entry which is preliminary data.</text>
</comment>
<dbReference type="AlphaFoldDB" id="A0A812K3V3"/>
<reference evidence="1" key="1">
    <citation type="submission" date="2021-02" db="EMBL/GenBank/DDBJ databases">
        <authorList>
            <person name="Dougan E. K."/>
            <person name="Rhodes N."/>
            <person name="Thang M."/>
            <person name="Chan C."/>
        </authorList>
    </citation>
    <scope>NUCLEOTIDE SEQUENCE</scope>
</reference>
<name>A0A812K3V3_9DINO</name>
<sequence>MGMGCINCPELTAAPRPLTTYALMSRKYFCHLHGPKVFGCDVMVKSLQLGNFVEGQEVNFAVTLNEENKPQAFDLADNKTVLNGVPPLGCGMGCGGMPLMGEMHCGGMGCGMDGCGCGGCSTTPPQVLMQSTLHCSLVSHDFSSWVREALN</sequence>
<proteinExistence type="predicted"/>
<evidence type="ECO:0000313" key="1">
    <source>
        <dbReference type="EMBL" id="CAE7223100.1"/>
    </source>
</evidence>